<proteinExistence type="predicted"/>
<dbReference type="Pfam" id="PF20153">
    <property type="entry name" value="DUF6535"/>
    <property type="match status" value="1"/>
</dbReference>
<sequence length="192" mass="22032">MLGDFRAFAPKLPFEEAGPTSSIWYTYLGKIQDLETDLVAEQRGELNIILVFSGLFSAVITAFYMKSLENLVPDYQQVAVLLLLDQINIQCTLANGTSLDNIITSNADPTGDSFVPDWTDYGIYCLWVICLTLSLLIAFSAILINEWYFRYLSPMAGKHKVHDFHYKVRIHWHVRIWITMLQFLLNLSLLIF</sequence>
<feature type="non-terminal residue" evidence="3">
    <location>
        <position position="192"/>
    </location>
</feature>
<keyword evidence="1" id="KW-0812">Transmembrane</keyword>
<keyword evidence="1" id="KW-0472">Membrane</keyword>
<feature type="transmembrane region" description="Helical" evidence="1">
    <location>
        <begin position="170"/>
        <end position="191"/>
    </location>
</feature>
<feature type="domain" description="DUF6535" evidence="2">
    <location>
        <begin position="24"/>
        <end position="192"/>
    </location>
</feature>
<name>A0AA39UDM9_9AGAR</name>
<dbReference type="EMBL" id="JAUEPU010000063">
    <property type="protein sequence ID" value="KAK0482908.1"/>
    <property type="molecule type" value="Genomic_DNA"/>
</dbReference>
<comment type="caution">
    <text evidence="3">The sequence shown here is derived from an EMBL/GenBank/DDBJ whole genome shotgun (WGS) entry which is preliminary data.</text>
</comment>
<keyword evidence="4" id="KW-1185">Reference proteome</keyword>
<organism evidence="3 4">
    <name type="scientific">Armillaria luteobubalina</name>
    <dbReference type="NCBI Taxonomy" id="153913"/>
    <lineage>
        <taxon>Eukaryota</taxon>
        <taxon>Fungi</taxon>
        <taxon>Dikarya</taxon>
        <taxon>Basidiomycota</taxon>
        <taxon>Agaricomycotina</taxon>
        <taxon>Agaricomycetes</taxon>
        <taxon>Agaricomycetidae</taxon>
        <taxon>Agaricales</taxon>
        <taxon>Marasmiineae</taxon>
        <taxon>Physalacriaceae</taxon>
        <taxon>Armillaria</taxon>
    </lineage>
</organism>
<dbReference type="InterPro" id="IPR045338">
    <property type="entry name" value="DUF6535"/>
</dbReference>
<dbReference type="AlphaFoldDB" id="A0AA39UDM9"/>
<accession>A0AA39UDM9</accession>
<evidence type="ECO:0000313" key="4">
    <source>
        <dbReference type="Proteomes" id="UP001175228"/>
    </source>
</evidence>
<feature type="transmembrane region" description="Helical" evidence="1">
    <location>
        <begin position="46"/>
        <end position="65"/>
    </location>
</feature>
<evidence type="ECO:0000256" key="1">
    <source>
        <dbReference type="SAM" id="Phobius"/>
    </source>
</evidence>
<feature type="transmembrane region" description="Helical" evidence="1">
    <location>
        <begin position="121"/>
        <end position="149"/>
    </location>
</feature>
<dbReference type="Proteomes" id="UP001175228">
    <property type="component" value="Unassembled WGS sequence"/>
</dbReference>
<protein>
    <recommendedName>
        <fullName evidence="2">DUF6535 domain-containing protein</fullName>
    </recommendedName>
</protein>
<keyword evidence="1" id="KW-1133">Transmembrane helix</keyword>
<reference evidence="3" key="1">
    <citation type="submission" date="2023-06" db="EMBL/GenBank/DDBJ databases">
        <authorList>
            <consortium name="Lawrence Berkeley National Laboratory"/>
            <person name="Ahrendt S."/>
            <person name="Sahu N."/>
            <person name="Indic B."/>
            <person name="Wong-Bajracharya J."/>
            <person name="Merenyi Z."/>
            <person name="Ke H.-M."/>
            <person name="Monk M."/>
            <person name="Kocsube S."/>
            <person name="Drula E."/>
            <person name="Lipzen A."/>
            <person name="Balint B."/>
            <person name="Henrissat B."/>
            <person name="Andreopoulos B."/>
            <person name="Martin F.M."/>
            <person name="Harder C.B."/>
            <person name="Rigling D."/>
            <person name="Ford K.L."/>
            <person name="Foster G.D."/>
            <person name="Pangilinan J."/>
            <person name="Papanicolaou A."/>
            <person name="Barry K."/>
            <person name="LaButti K."/>
            <person name="Viragh M."/>
            <person name="Koriabine M."/>
            <person name="Yan M."/>
            <person name="Riley R."/>
            <person name="Champramary S."/>
            <person name="Plett K.L."/>
            <person name="Tsai I.J."/>
            <person name="Slot J."/>
            <person name="Sipos G."/>
            <person name="Plett J."/>
            <person name="Nagy L.G."/>
            <person name="Grigoriev I.V."/>
        </authorList>
    </citation>
    <scope>NUCLEOTIDE SEQUENCE</scope>
    <source>
        <strain evidence="3">HWK02</strain>
    </source>
</reference>
<evidence type="ECO:0000259" key="2">
    <source>
        <dbReference type="Pfam" id="PF20153"/>
    </source>
</evidence>
<evidence type="ECO:0000313" key="3">
    <source>
        <dbReference type="EMBL" id="KAK0482908.1"/>
    </source>
</evidence>
<gene>
    <name evidence="3" type="ORF">EDD18DRAFT_1084586</name>
</gene>